<dbReference type="Proteomes" id="UP001230220">
    <property type="component" value="Unassembled WGS sequence"/>
</dbReference>
<comment type="caution">
    <text evidence="7">The sequence shown here is derived from an EMBL/GenBank/DDBJ whole genome shotgun (WGS) entry which is preliminary data.</text>
</comment>
<evidence type="ECO:0000256" key="1">
    <source>
        <dbReference type="ARBA" id="ARBA00010641"/>
    </source>
</evidence>
<gene>
    <name evidence="7" type="ORF">J2S15_003685</name>
</gene>
<dbReference type="PANTHER" id="PTHR43133">
    <property type="entry name" value="RNA POLYMERASE ECF-TYPE SIGMA FACTO"/>
    <property type="match status" value="1"/>
</dbReference>
<evidence type="ECO:0000256" key="3">
    <source>
        <dbReference type="ARBA" id="ARBA00023082"/>
    </source>
</evidence>
<proteinExistence type="inferred from homology"/>
<feature type="domain" description="RNA polymerase sigma factor 70 region 4 type 2" evidence="6">
    <location>
        <begin position="129"/>
        <end position="177"/>
    </location>
</feature>
<dbReference type="InterPro" id="IPR007627">
    <property type="entry name" value="RNA_pol_sigma70_r2"/>
</dbReference>
<evidence type="ECO:0000256" key="2">
    <source>
        <dbReference type="ARBA" id="ARBA00023015"/>
    </source>
</evidence>
<dbReference type="RefSeq" id="WP_307411179.1">
    <property type="nucleotide sequence ID" value="NZ_JAUSUR010000008.1"/>
</dbReference>
<name>A0ABU0E7Q0_9FIRM</name>
<evidence type="ECO:0000313" key="7">
    <source>
        <dbReference type="EMBL" id="MDQ0362924.1"/>
    </source>
</evidence>
<protein>
    <submittedName>
        <fullName evidence="7">RNA polymerase sigma factor (Sigma-70 family)</fullName>
    </submittedName>
</protein>
<dbReference type="Gene3D" id="1.10.1740.10">
    <property type="match status" value="1"/>
</dbReference>
<dbReference type="PANTHER" id="PTHR43133:SF51">
    <property type="entry name" value="RNA POLYMERASE SIGMA FACTOR"/>
    <property type="match status" value="1"/>
</dbReference>
<dbReference type="InterPro" id="IPR039425">
    <property type="entry name" value="RNA_pol_sigma-70-like"/>
</dbReference>
<accession>A0ABU0E7Q0</accession>
<keyword evidence="8" id="KW-1185">Reference proteome</keyword>
<dbReference type="CDD" id="cd06171">
    <property type="entry name" value="Sigma70_r4"/>
    <property type="match status" value="1"/>
</dbReference>
<evidence type="ECO:0000259" key="5">
    <source>
        <dbReference type="Pfam" id="PF04542"/>
    </source>
</evidence>
<evidence type="ECO:0000259" key="6">
    <source>
        <dbReference type="Pfam" id="PF08281"/>
    </source>
</evidence>
<dbReference type="Pfam" id="PF08281">
    <property type="entry name" value="Sigma70_r4_2"/>
    <property type="match status" value="1"/>
</dbReference>
<dbReference type="InterPro" id="IPR013324">
    <property type="entry name" value="RNA_pol_sigma_r3/r4-like"/>
</dbReference>
<evidence type="ECO:0000313" key="8">
    <source>
        <dbReference type="Proteomes" id="UP001230220"/>
    </source>
</evidence>
<dbReference type="EMBL" id="JAUSUR010000008">
    <property type="protein sequence ID" value="MDQ0362924.1"/>
    <property type="molecule type" value="Genomic_DNA"/>
</dbReference>
<dbReference type="InterPro" id="IPR013325">
    <property type="entry name" value="RNA_pol_sigma_r2"/>
</dbReference>
<dbReference type="Pfam" id="PF04542">
    <property type="entry name" value="Sigma70_r2"/>
    <property type="match status" value="1"/>
</dbReference>
<dbReference type="InterPro" id="IPR036388">
    <property type="entry name" value="WH-like_DNA-bd_sf"/>
</dbReference>
<keyword evidence="3" id="KW-0731">Sigma factor</keyword>
<dbReference type="NCBIfam" id="TIGR02937">
    <property type="entry name" value="sigma70-ECF"/>
    <property type="match status" value="1"/>
</dbReference>
<dbReference type="SUPFAM" id="SSF88946">
    <property type="entry name" value="Sigma2 domain of RNA polymerase sigma factors"/>
    <property type="match status" value="1"/>
</dbReference>
<dbReference type="InterPro" id="IPR014284">
    <property type="entry name" value="RNA_pol_sigma-70_dom"/>
</dbReference>
<dbReference type="SUPFAM" id="SSF88659">
    <property type="entry name" value="Sigma3 and sigma4 domains of RNA polymerase sigma factors"/>
    <property type="match status" value="1"/>
</dbReference>
<keyword evidence="4" id="KW-0804">Transcription</keyword>
<dbReference type="Gene3D" id="1.10.10.10">
    <property type="entry name" value="Winged helix-like DNA-binding domain superfamily/Winged helix DNA-binding domain"/>
    <property type="match status" value="1"/>
</dbReference>
<comment type="similarity">
    <text evidence="1">Belongs to the sigma-70 factor family. ECF subfamily.</text>
</comment>
<organism evidence="7 8">
    <name type="scientific">Breznakia pachnodae</name>
    <dbReference type="NCBI Taxonomy" id="265178"/>
    <lineage>
        <taxon>Bacteria</taxon>
        <taxon>Bacillati</taxon>
        <taxon>Bacillota</taxon>
        <taxon>Erysipelotrichia</taxon>
        <taxon>Erysipelotrichales</taxon>
        <taxon>Erysipelotrichaceae</taxon>
        <taxon>Breznakia</taxon>
    </lineage>
</organism>
<feature type="domain" description="RNA polymerase sigma-70 region 2" evidence="5">
    <location>
        <begin position="29"/>
        <end position="92"/>
    </location>
</feature>
<sequence length="439" mass="50002">MNRNKQYLISSSVIIRAKEGDEQAFEEIYNTYSQRVNFMVNQFILDEEEAKDITHDIFINIYKNIGTLKEPKAFHAWLYRTTYNTCSNFNRTKFREVVFHNNNDAEEVIDSASKETLDIIENQRIVKIVETTLQKMDETLKSVGMLKYFSGLKISEIEKVLDIPKGTVKSRLNRVRSILKDELRKQGVSPKTYGFTFFLPQVISQVYESMFAQATEGIVISDVIIKKSLVETATAMITMNAKVIGGIALVVTGAYVGISMLPEEEPVVKPVVQEVIEQPEVPVVEEPSISSAQINSINYSQEWTNESIVIEVVTSNEEFDAILIDGVVTNQIDNNGTYQVQLQRNGEIIDSRELIITNIDRNSPQMTSEHDGNNFTIYLSDDISGINPDTITFLREGVQSNEYEYDAANQIIKVQTKKEYSNIFYVYDYAGNELRLVFD</sequence>
<keyword evidence="2" id="KW-0805">Transcription regulation</keyword>
<reference evidence="7 8" key="1">
    <citation type="submission" date="2023-07" db="EMBL/GenBank/DDBJ databases">
        <title>Genomic Encyclopedia of Type Strains, Phase IV (KMG-IV): sequencing the most valuable type-strain genomes for metagenomic binning, comparative biology and taxonomic classification.</title>
        <authorList>
            <person name="Goeker M."/>
        </authorList>
    </citation>
    <scope>NUCLEOTIDE SEQUENCE [LARGE SCALE GENOMIC DNA]</scope>
    <source>
        <strain evidence="7 8">DSM 16784</strain>
    </source>
</reference>
<dbReference type="InterPro" id="IPR013249">
    <property type="entry name" value="RNA_pol_sigma70_r4_t2"/>
</dbReference>
<evidence type="ECO:0000256" key="4">
    <source>
        <dbReference type="ARBA" id="ARBA00023163"/>
    </source>
</evidence>